<feature type="region of interest" description="Disordered" evidence="1">
    <location>
        <begin position="18"/>
        <end position="86"/>
    </location>
</feature>
<keyword evidence="3" id="KW-1185">Reference proteome</keyword>
<comment type="caution">
    <text evidence="2">The sequence shown here is derived from an EMBL/GenBank/DDBJ whole genome shotgun (WGS) entry which is preliminary data.</text>
</comment>
<name>A0A5N6M0Q2_9ASTR</name>
<evidence type="ECO:0000313" key="3">
    <source>
        <dbReference type="Proteomes" id="UP000326396"/>
    </source>
</evidence>
<dbReference type="AlphaFoldDB" id="A0A5N6M0Q2"/>
<protein>
    <submittedName>
        <fullName evidence="2">Uncharacterized protein</fullName>
    </submittedName>
</protein>
<sequence length="86" mass="9716">MRSISIRKINEYIPVSERAEVDGSGGSAADQNPWRAEVDARRVESNNRKEVGRGGSPKREETSYKRRADFQQANMNKQSTNSIFQA</sequence>
<gene>
    <name evidence="2" type="ORF">E3N88_35308</name>
</gene>
<feature type="compositionally biased region" description="Basic and acidic residues" evidence="1">
    <location>
        <begin position="36"/>
        <end position="69"/>
    </location>
</feature>
<dbReference type="Proteomes" id="UP000326396">
    <property type="component" value="Linkage Group LG7"/>
</dbReference>
<evidence type="ECO:0000256" key="1">
    <source>
        <dbReference type="SAM" id="MobiDB-lite"/>
    </source>
</evidence>
<dbReference type="EMBL" id="SZYD01000017">
    <property type="protein sequence ID" value="KAD3067428.1"/>
    <property type="molecule type" value="Genomic_DNA"/>
</dbReference>
<reference evidence="2 3" key="1">
    <citation type="submission" date="2019-05" db="EMBL/GenBank/DDBJ databases">
        <title>Mikania micrantha, genome provides insights into the molecular mechanism of rapid growth.</title>
        <authorList>
            <person name="Liu B."/>
        </authorList>
    </citation>
    <scope>NUCLEOTIDE SEQUENCE [LARGE SCALE GENOMIC DNA]</scope>
    <source>
        <strain evidence="2">NLD-2019</strain>
        <tissue evidence="2">Leaf</tissue>
    </source>
</reference>
<feature type="compositionally biased region" description="Polar residues" evidence="1">
    <location>
        <begin position="71"/>
        <end position="86"/>
    </location>
</feature>
<organism evidence="2 3">
    <name type="scientific">Mikania micrantha</name>
    <name type="common">bitter vine</name>
    <dbReference type="NCBI Taxonomy" id="192012"/>
    <lineage>
        <taxon>Eukaryota</taxon>
        <taxon>Viridiplantae</taxon>
        <taxon>Streptophyta</taxon>
        <taxon>Embryophyta</taxon>
        <taxon>Tracheophyta</taxon>
        <taxon>Spermatophyta</taxon>
        <taxon>Magnoliopsida</taxon>
        <taxon>eudicotyledons</taxon>
        <taxon>Gunneridae</taxon>
        <taxon>Pentapetalae</taxon>
        <taxon>asterids</taxon>
        <taxon>campanulids</taxon>
        <taxon>Asterales</taxon>
        <taxon>Asteraceae</taxon>
        <taxon>Asteroideae</taxon>
        <taxon>Heliantheae alliance</taxon>
        <taxon>Eupatorieae</taxon>
        <taxon>Mikania</taxon>
    </lineage>
</organism>
<evidence type="ECO:0000313" key="2">
    <source>
        <dbReference type="EMBL" id="KAD3067428.1"/>
    </source>
</evidence>
<accession>A0A5N6M0Q2</accession>
<proteinExistence type="predicted"/>